<dbReference type="AlphaFoldDB" id="A0AA88H7L1"/>
<dbReference type="Proteomes" id="UP001187531">
    <property type="component" value="Unassembled WGS sequence"/>
</dbReference>
<evidence type="ECO:0000313" key="2">
    <source>
        <dbReference type="EMBL" id="KAK2703518.1"/>
    </source>
</evidence>
<sequence>MEQDMMVEDFVLSILIHGLRYLEFIGDGDSSVHQRLIERVTYGKEIVKNECSNHVTKNFTGDLFSLTKNKYQFSKILTKSCISSLTKNLRGTIKKGQEDGGSVDNLKNLLRNVPSHVFGDHNKCSSGCSKSGNVEGKLSRVPTIVGEAVNDKLQEVIRKAPSLLIEVTTNIAETL</sequence>
<organism evidence="2 3">
    <name type="scientific">Artemia franciscana</name>
    <name type="common">Brine shrimp</name>
    <name type="synonym">Artemia sanfranciscana</name>
    <dbReference type="NCBI Taxonomy" id="6661"/>
    <lineage>
        <taxon>Eukaryota</taxon>
        <taxon>Metazoa</taxon>
        <taxon>Ecdysozoa</taxon>
        <taxon>Arthropoda</taxon>
        <taxon>Crustacea</taxon>
        <taxon>Branchiopoda</taxon>
        <taxon>Anostraca</taxon>
        <taxon>Artemiidae</taxon>
        <taxon>Artemia</taxon>
    </lineage>
</organism>
<keyword evidence="3" id="KW-1185">Reference proteome</keyword>
<gene>
    <name evidence="2" type="ORF">QYM36_018047</name>
</gene>
<accession>A0AA88H7L1</accession>
<reference evidence="2" key="1">
    <citation type="submission" date="2023-07" db="EMBL/GenBank/DDBJ databases">
        <title>Chromosome-level genome assembly of Artemia franciscana.</title>
        <authorList>
            <person name="Jo E."/>
        </authorList>
    </citation>
    <scope>NUCLEOTIDE SEQUENCE</scope>
    <source>
        <tissue evidence="2">Whole body</tissue>
    </source>
</reference>
<proteinExistence type="predicted"/>
<comment type="caution">
    <text evidence="2">The sequence shown here is derived from an EMBL/GenBank/DDBJ whole genome shotgun (WGS) entry which is preliminary data.</text>
</comment>
<dbReference type="InterPro" id="IPR049012">
    <property type="entry name" value="Mutator_transp_dom"/>
</dbReference>
<dbReference type="Pfam" id="PF20700">
    <property type="entry name" value="Mutator"/>
    <property type="match status" value="1"/>
</dbReference>
<evidence type="ECO:0000259" key="1">
    <source>
        <dbReference type="Pfam" id="PF20700"/>
    </source>
</evidence>
<evidence type="ECO:0000313" key="3">
    <source>
        <dbReference type="Proteomes" id="UP001187531"/>
    </source>
</evidence>
<name>A0AA88H7L1_ARTSF</name>
<protein>
    <recommendedName>
        <fullName evidence="1">Mutator-like transposase domain-containing protein</fullName>
    </recommendedName>
</protein>
<feature type="domain" description="Mutator-like transposase" evidence="1">
    <location>
        <begin position="1"/>
        <end position="127"/>
    </location>
</feature>
<dbReference type="EMBL" id="JAVRJZ010000089">
    <property type="protein sequence ID" value="KAK2703518.1"/>
    <property type="molecule type" value="Genomic_DNA"/>
</dbReference>